<evidence type="ECO:0000313" key="1">
    <source>
        <dbReference type="EMBL" id="KAE8710145.1"/>
    </source>
</evidence>
<dbReference type="AlphaFoldDB" id="A0A6A3B4B3"/>
<sequence length="76" mass="8437">MTLISMKQVNGVVNGLICGLSFQVRSVAGDLFQLSECKGIRAVDFYVKQHLAEIGSFFLEPCILLNDTVVELRYVV</sequence>
<dbReference type="EMBL" id="VEPZ02000933">
    <property type="protein sequence ID" value="KAE8710145.1"/>
    <property type="molecule type" value="Genomic_DNA"/>
</dbReference>
<name>A0A6A3B4B3_HIBSY</name>
<evidence type="ECO:0000313" key="2">
    <source>
        <dbReference type="Proteomes" id="UP000436088"/>
    </source>
</evidence>
<proteinExistence type="predicted"/>
<comment type="caution">
    <text evidence="1">The sequence shown here is derived from an EMBL/GenBank/DDBJ whole genome shotgun (WGS) entry which is preliminary data.</text>
</comment>
<reference evidence="1" key="1">
    <citation type="submission" date="2019-09" db="EMBL/GenBank/DDBJ databases">
        <title>Draft genome information of white flower Hibiscus syriacus.</title>
        <authorList>
            <person name="Kim Y.-M."/>
        </authorList>
    </citation>
    <scope>NUCLEOTIDE SEQUENCE [LARGE SCALE GENOMIC DNA]</scope>
    <source>
        <strain evidence="1">YM2019G1</strain>
    </source>
</reference>
<accession>A0A6A3B4B3</accession>
<keyword evidence="2" id="KW-1185">Reference proteome</keyword>
<dbReference type="Proteomes" id="UP000436088">
    <property type="component" value="Unassembled WGS sequence"/>
</dbReference>
<organism evidence="1 2">
    <name type="scientific">Hibiscus syriacus</name>
    <name type="common">Rose of Sharon</name>
    <dbReference type="NCBI Taxonomy" id="106335"/>
    <lineage>
        <taxon>Eukaryota</taxon>
        <taxon>Viridiplantae</taxon>
        <taxon>Streptophyta</taxon>
        <taxon>Embryophyta</taxon>
        <taxon>Tracheophyta</taxon>
        <taxon>Spermatophyta</taxon>
        <taxon>Magnoliopsida</taxon>
        <taxon>eudicotyledons</taxon>
        <taxon>Gunneridae</taxon>
        <taxon>Pentapetalae</taxon>
        <taxon>rosids</taxon>
        <taxon>malvids</taxon>
        <taxon>Malvales</taxon>
        <taxon>Malvaceae</taxon>
        <taxon>Malvoideae</taxon>
        <taxon>Hibiscus</taxon>
    </lineage>
</organism>
<gene>
    <name evidence="1" type="ORF">F3Y22_tig00110327pilonHSYRG00079</name>
</gene>
<protein>
    <submittedName>
        <fullName evidence="1">Uncharacterized protein</fullName>
    </submittedName>
</protein>